<sequence>MTNKQKPRNNNISRSDSTTSESSAETIGAADNQGNEVSTASIEPGTRSYIDSTIQAATVSLMQQIQQFINQQAETQRQWNAQLLETINQRLAHVEQPNVNNNNQTESNPNNIQLGNNQQRIINSRDNDRAAQDNYPPTPVINSLLIASGAEDQGTEPAEKSETISYKATNRKFPSFIYTFRDNTHTIQGFINEKAIETEQIHLCCNGI</sequence>
<dbReference type="Proteomes" id="UP000439903">
    <property type="component" value="Unassembled WGS sequence"/>
</dbReference>
<dbReference type="EMBL" id="WTPW01000840">
    <property type="protein sequence ID" value="KAF0475795.1"/>
    <property type="molecule type" value="Genomic_DNA"/>
</dbReference>
<feature type="region of interest" description="Disordered" evidence="1">
    <location>
        <begin position="1"/>
        <end position="44"/>
    </location>
</feature>
<evidence type="ECO:0000313" key="3">
    <source>
        <dbReference type="Proteomes" id="UP000439903"/>
    </source>
</evidence>
<organism evidence="2 3">
    <name type="scientific">Gigaspora margarita</name>
    <dbReference type="NCBI Taxonomy" id="4874"/>
    <lineage>
        <taxon>Eukaryota</taxon>
        <taxon>Fungi</taxon>
        <taxon>Fungi incertae sedis</taxon>
        <taxon>Mucoromycota</taxon>
        <taxon>Glomeromycotina</taxon>
        <taxon>Glomeromycetes</taxon>
        <taxon>Diversisporales</taxon>
        <taxon>Gigasporaceae</taxon>
        <taxon>Gigaspora</taxon>
    </lineage>
</organism>
<gene>
    <name evidence="2" type="ORF">F8M41_024545</name>
</gene>
<dbReference type="AlphaFoldDB" id="A0A8H3XNM2"/>
<keyword evidence="3" id="KW-1185">Reference proteome</keyword>
<dbReference type="OrthoDB" id="2480256at2759"/>
<reference evidence="2 3" key="1">
    <citation type="journal article" date="2019" name="Environ. Microbiol.">
        <title>At the nexus of three kingdoms: the genome of the mycorrhizal fungus Gigaspora margarita provides insights into plant, endobacterial and fungal interactions.</title>
        <authorList>
            <person name="Venice F."/>
            <person name="Ghignone S."/>
            <person name="Salvioli di Fossalunga A."/>
            <person name="Amselem J."/>
            <person name="Novero M."/>
            <person name="Xianan X."/>
            <person name="Sedzielewska Toro K."/>
            <person name="Morin E."/>
            <person name="Lipzen A."/>
            <person name="Grigoriev I.V."/>
            <person name="Henrissat B."/>
            <person name="Martin F.M."/>
            <person name="Bonfante P."/>
        </authorList>
    </citation>
    <scope>NUCLEOTIDE SEQUENCE [LARGE SCALE GENOMIC DNA]</scope>
    <source>
        <strain evidence="2 3">BEG34</strain>
    </source>
</reference>
<feature type="compositionally biased region" description="Polar residues" evidence="1">
    <location>
        <begin position="32"/>
        <end position="41"/>
    </location>
</feature>
<feature type="compositionally biased region" description="Low complexity" evidence="1">
    <location>
        <begin position="13"/>
        <end position="26"/>
    </location>
</feature>
<accession>A0A8H3XNM2</accession>
<proteinExistence type="predicted"/>
<name>A0A8H3XNM2_GIGMA</name>
<comment type="caution">
    <text evidence="2">The sequence shown here is derived from an EMBL/GenBank/DDBJ whole genome shotgun (WGS) entry which is preliminary data.</text>
</comment>
<feature type="compositionally biased region" description="Polar residues" evidence="1">
    <location>
        <begin position="1"/>
        <end position="12"/>
    </location>
</feature>
<evidence type="ECO:0000313" key="2">
    <source>
        <dbReference type="EMBL" id="KAF0475795.1"/>
    </source>
</evidence>
<evidence type="ECO:0000256" key="1">
    <source>
        <dbReference type="SAM" id="MobiDB-lite"/>
    </source>
</evidence>
<protein>
    <submittedName>
        <fullName evidence="2">Uncharacterized protein</fullName>
    </submittedName>
</protein>